<organism evidence="1 2">
    <name type="scientific">Cyclotella cryptica</name>
    <dbReference type="NCBI Taxonomy" id="29204"/>
    <lineage>
        <taxon>Eukaryota</taxon>
        <taxon>Sar</taxon>
        <taxon>Stramenopiles</taxon>
        <taxon>Ochrophyta</taxon>
        <taxon>Bacillariophyta</taxon>
        <taxon>Coscinodiscophyceae</taxon>
        <taxon>Thalassiosirophycidae</taxon>
        <taxon>Stephanodiscales</taxon>
        <taxon>Stephanodiscaceae</taxon>
        <taxon>Cyclotella</taxon>
    </lineage>
</organism>
<sequence>MKTGLISVQEMLSTNISCLNKEDSEVVNLLKRWQEVSPALSRFLRQAQPGDIFLEKSYNPYTPGAPQQFRNTPLIAPMKLNGGTTIVDIGFVDFGMAFDSIMTLDD</sequence>
<protein>
    <submittedName>
        <fullName evidence="1">Uncharacterized protein</fullName>
    </submittedName>
</protein>
<comment type="caution">
    <text evidence="1">The sequence shown here is derived from an EMBL/GenBank/DDBJ whole genome shotgun (WGS) entry which is preliminary data.</text>
</comment>
<dbReference type="EMBL" id="JABMIG020000095">
    <property type="protein sequence ID" value="KAL3793054.1"/>
    <property type="molecule type" value="Genomic_DNA"/>
</dbReference>
<evidence type="ECO:0000313" key="1">
    <source>
        <dbReference type="EMBL" id="KAL3793054.1"/>
    </source>
</evidence>
<dbReference type="Proteomes" id="UP001516023">
    <property type="component" value="Unassembled WGS sequence"/>
</dbReference>
<evidence type="ECO:0000313" key="2">
    <source>
        <dbReference type="Proteomes" id="UP001516023"/>
    </source>
</evidence>
<gene>
    <name evidence="1" type="ORF">HJC23_003062</name>
</gene>
<name>A0ABD3PZ89_9STRA</name>
<accession>A0ABD3PZ89</accession>
<proteinExistence type="predicted"/>
<reference evidence="1 2" key="1">
    <citation type="journal article" date="2020" name="G3 (Bethesda)">
        <title>Improved Reference Genome for Cyclotella cryptica CCMP332, a Model for Cell Wall Morphogenesis, Salinity Adaptation, and Lipid Production in Diatoms (Bacillariophyta).</title>
        <authorList>
            <person name="Roberts W.R."/>
            <person name="Downey K.M."/>
            <person name="Ruck E.C."/>
            <person name="Traller J.C."/>
            <person name="Alverson A.J."/>
        </authorList>
    </citation>
    <scope>NUCLEOTIDE SEQUENCE [LARGE SCALE GENOMIC DNA]</scope>
    <source>
        <strain evidence="1 2">CCMP332</strain>
    </source>
</reference>
<keyword evidence="2" id="KW-1185">Reference proteome</keyword>
<dbReference type="AlphaFoldDB" id="A0ABD3PZ89"/>